<protein>
    <submittedName>
        <fullName evidence="4">Uncharacterized protein</fullName>
    </submittedName>
</protein>
<dbReference type="PANTHER" id="PTHR42760:SF5">
    <property type="entry name" value="2-DEHYDRO-3-DEOXY-D-GLUCONATE 5-DEHYDROGENASE"/>
    <property type="match status" value="1"/>
</dbReference>
<reference evidence="4 5" key="1">
    <citation type="submission" date="2016-04" db="EMBL/GenBank/DDBJ databases">
        <title>Draft genome of Fonsecaea erecta CBS 125763.</title>
        <authorList>
            <person name="Weiss V.A."/>
            <person name="Vicente V.A."/>
            <person name="Raittz R.T."/>
            <person name="Moreno L.F."/>
            <person name="De Souza E.M."/>
            <person name="Pedrosa F.O."/>
            <person name="Steffens M.B."/>
            <person name="Faoro H."/>
            <person name="Tadra-Sfeir M.Z."/>
            <person name="Najafzadeh M.J."/>
            <person name="Felipe M.S."/>
            <person name="Teixeira M."/>
            <person name="Sun J."/>
            <person name="Xi L."/>
            <person name="Gomes R."/>
            <person name="De Azevedo C.M."/>
            <person name="Salgado C.G."/>
            <person name="Da Silva M.B."/>
            <person name="Nascimento M.F."/>
            <person name="Queiroz-Telles F."/>
            <person name="Attili D.S."/>
            <person name="Gorbushina A."/>
        </authorList>
    </citation>
    <scope>NUCLEOTIDE SEQUENCE [LARGE SCALE GENOMIC DNA]</scope>
    <source>
        <strain evidence="4 5">CBS 125763</strain>
    </source>
</reference>
<dbReference type="PANTHER" id="PTHR42760">
    <property type="entry name" value="SHORT-CHAIN DEHYDROGENASES/REDUCTASES FAMILY MEMBER"/>
    <property type="match status" value="1"/>
</dbReference>
<gene>
    <name evidence="4" type="ORF">AYL99_11627</name>
</gene>
<dbReference type="EMBL" id="LVYI01000015">
    <property type="protein sequence ID" value="OAP54092.1"/>
    <property type="molecule type" value="Genomic_DNA"/>
</dbReference>
<dbReference type="PRINTS" id="PR00081">
    <property type="entry name" value="GDHRDH"/>
</dbReference>
<dbReference type="SUPFAM" id="SSF51735">
    <property type="entry name" value="NAD(P)-binding Rossmann-fold domains"/>
    <property type="match status" value="1"/>
</dbReference>
<dbReference type="Gene3D" id="3.40.50.720">
    <property type="entry name" value="NAD(P)-binding Rossmann-like Domain"/>
    <property type="match status" value="1"/>
</dbReference>
<organism evidence="4 5">
    <name type="scientific">Fonsecaea erecta</name>
    <dbReference type="NCBI Taxonomy" id="1367422"/>
    <lineage>
        <taxon>Eukaryota</taxon>
        <taxon>Fungi</taxon>
        <taxon>Dikarya</taxon>
        <taxon>Ascomycota</taxon>
        <taxon>Pezizomycotina</taxon>
        <taxon>Eurotiomycetes</taxon>
        <taxon>Chaetothyriomycetidae</taxon>
        <taxon>Chaetothyriales</taxon>
        <taxon>Herpotrichiellaceae</taxon>
        <taxon>Fonsecaea</taxon>
    </lineage>
</organism>
<proteinExistence type="inferred from homology"/>
<evidence type="ECO:0000256" key="1">
    <source>
        <dbReference type="ARBA" id="ARBA00006484"/>
    </source>
</evidence>
<comment type="similarity">
    <text evidence="1">Belongs to the short-chain dehydrogenases/reductases (SDR) family.</text>
</comment>
<dbReference type="GeneID" id="30015795"/>
<accession>A0A178Z2U0</accession>
<feature type="region of interest" description="Disordered" evidence="3">
    <location>
        <begin position="265"/>
        <end position="294"/>
    </location>
</feature>
<evidence type="ECO:0000256" key="3">
    <source>
        <dbReference type="SAM" id="MobiDB-lite"/>
    </source>
</evidence>
<dbReference type="GO" id="GO:0016616">
    <property type="term" value="F:oxidoreductase activity, acting on the CH-OH group of donors, NAD or NADP as acceptor"/>
    <property type="evidence" value="ECO:0007669"/>
    <property type="project" value="TreeGrafter"/>
</dbReference>
<feature type="compositionally biased region" description="Pro residues" evidence="3">
    <location>
        <begin position="273"/>
        <end position="284"/>
    </location>
</feature>
<evidence type="ECO:0000313" key="4">
    <source>
        <dbReference type="EMBL" id="OAP54092.1"/>
    </source>
</evidence>
<dbReference type="STRING" id="1367422.A0A178Z2U0"/>
<dbReference type="AlphaFoldDB" id="A0A178Z2U0"/>
<sequence>MAQTPPRARWRRNTRHRKVQCVQSGGVEAVFTLCRDFGAYMLSRQPTPQQGQRGSIINIASLVSFSSGLTVPAYASPKGGVAQLTKALSNEWAGRGVNVNAIAPDYVATDMNEALINDETPRPIPIFVRSAGHTWRRLSREEEDESIRPRAEDGRHVHAGFGVRSFDLALMRRRWRRLFQRRLGNGGEERRPRPARVAENIQQFHQLCFSTSDQGLHVRDWERRLRTDHAPDAVDIDVLSGNLEFELCVVYEVSLPSISAGEIAANAESPSSDNPPPPPPPPSPETAKLQRPQESRVLRHSANGNAKQRQGSTRCKDIWRGILAEETWIPQQRDDTLRHSMYCLWIRQEYGWDMLNLCQDTVDGCEECVAGGAEDA</sequence>
<dbReference type="InterPro" id="IPR002347">
    <property type="entry name" value="SDR_fam"/>
</dbReference>
<dbReference type="RefSeq" id="XP_018687459.1">
    <property type="nucleotide sequence ID" value="XM_018843132.1"/>
</dbReference>
<keyword evidence="2" id="KW-0560">Oxidoreductase</keyword>
<dbReference type="Proteomes" id="UP000078343">
    <property type="component" value="Unassembled WGS sequence"/>
</dbReference>
<name>A0A178Z2U0_9EURO</name>
<comment type="caution">
    <text evidence="4">The sequence shown here is derived from an EMBL/GenBank/DDBJ whole genome shotgun (WGS) entry which is preliminary data.</text>
</comment>
<dbReference type="InterPro" id="IPR036291">
    <property type="entry name" value="NAD(P)-bd_dom_sf"/>
</dbReference>
<evidence type="ECO:0000313" key="5">
    <source>
        <dbReference type="Proteomes" id="UP000078343"/>
    </source>
</evidence>
<evidence type="ECO:0000256" key="2">
    <source>
        <dbReference type="ARBA" id="ARBA00023002"/>
    </source>
</evidence>
<keyword evidence="5" id="KW-1185">Reference proteome</keyword>
<dbReference type="Pfam" id="PF00106">
    <property type="entry name" value="adh_short"/>
    <property type="match status" value="1"/>
</dbReference>
<dbReference type="OrthoDB" id="294295at2759"/>